<evidence type="ECO:0000256" key="6">
    <source>
        <dbReference type="ARBA" id="ARBA00023136"/>
    </source>
</evidence>
<evidence type="ECO:0000256" key="3">
    <source>
        <dbReference type="ARBA" id="ARBA00022475"/>
    </source>
</evidence>
<feature type="transmembrane region" description="Helical" evidence="7">
    <location>
        <begin position="274"/>
        <end position="300"/>
    </location>
</feature>
<feature type="transmembrane region" description="Helical" evidence="7">
    <location>
        <begin position="345"/>
        <end position="371"/>
    </location>
</feature>
<dbReference type="GO" id="GO:0005886">
    <property type="term" value="C:plasma membrane"/>
    <property type="evidence" value="ECO:0007669"/>
    <property type="project" value="UniProtKB-SubCell"/>
</dbReference>
<organism evidence="8 9">
    <name type="scientific">Natronobacterium texcoconense</name>
    <dbReference type="NCBI Taxonomy" id="1095778"/>
    <lineage>
        <taxon>Archaea</taxon>
        <taxon>Methanobacteriati</taxon>
        <taxon>Methanobacteriota</taxon>
        <taxon>Stenosarchaea group</taxon>
        <taxon>Halobacteria</taxon>
        <taxon>Halobacteriales</taxon>
        <taxon>Natrialbaceae</taxon>
        <taxon>Natronobacterium</taxon>
    </lineage>
</organism>
<feature type="transmembrane region" description="Helical" evidence="7">
    <location>
        <begin position="95"/>
        <end position="120"/>
    </location>
</feature>
<dbReference type="Pfam" id="PF02417">
    <property type="entry name" value="Chromate_transp"/>
    <property type="match status" value="2"/>
</dbReference>
<comment type="subcellular location">
    <subcellularLocation>
        <location evidence="1">Cell membrane</location>
        <topology evidence="1">Multi-pass membrane protein</topology>
    </subcellularLocation>
</comment>
<dbReference type="PANTHER" id="PTHR33567">
    <property type="entry name" value="CHROMATE ION TRANSPORTER (EUROFUNG)"/>
    <property type="match status" value="1"/>
</dbReference>
<dbReference type="InterPro" id="IPR014047">
    <property type="entry name" value="Chr_Tranpt_l_chain"/>
</dbReference>
<sequence length="453" mass="48567">MGDTVTGEPGYTYRGEATPAKLLEIARYFLFIGIVGFGGPLVHIAMMEDDLVGEDSKEWTEESIFMEGLAICNMLPGPASTQLGIFMGWIRAGNLGALVAGFFFMLPTFVIVVFFSWLYFAYQELPAVEAMFYGINPVVIGLIVGAAWSMAGSALAEGRGHAEFDVGSETWSVDYLLVGLLAAAIVATAILGSNPVVQFVLAGLVAVAIYRSDWVREHLRRVALWSVAGAILGASYAFRDRILDLLGPTLRGAIQASPIWGLLVAFWANPWVQLFAFMVYTGSFIYGGGLVLIPFIELYVVQEFGWMTSREFVDGIAIGQLSPGPVVMTTAFVGYKLMLDVSGGLLWVAVLGALVATVGAFGPSFAFIMGFFPYFARVRENDVVQTALTGVNAAVVGAILGATVTLALESFVDAFTVLLAVVTFELFRRGVHAAYLIVGGGAVGMAWYVLVLP</sequence>
<name>A0A1H1A5L7_NATTX</name>
<evidence type="ECO:0000256" key="1">
    <source>
        <dbReference type="ARBA" id="ARBA00004651"/>
    </source>
</evidence>
<dbReference type="OrthoDB" id="307554at2157"/>
<comment type="similarity">
    <text evidence="2">Belongs to the chromate ion transporter (CHR) (TC 2.A.51) family.</text>
</comment>
<reference evidence="9" key="1">
    <citation type="submission" date="2016-10" db="EMBL/GenBank/DDBJ databases">
        <authorList>
            <person name="Varghese N."/>
            <person name="Submissions S."/>
        </authorList>
    </citation>
    <scope>NUCLEOTIDE SEQUENCE [LARGE SCALE GENOMIC DNA]</scope>
    <source>
        <strain evidence="9">DSM 24767</strain>
    </source>
</reference>
<evidence type="ECO:0000256" key="5">
    <source>
        <dbReference type="ARBA" id="ARBA00022989"/>
    </source>
</evidence>
<feature type="transmembrane region" description="Helical" evidence="7">
    <location>
        <begin position="434"/>
        <end position="451"/>
    </location>
</feature>
<keyword evidence="4 7" id="KW-0812">Transmembrane</keyword>
<keyword evidence="3" id="KW-1003">Cell membrane</keyword>
<dbReference type="AlphaFoldDB" id="A0A1H1A5L7"/>
<evidence type="ECO:0000313" key="9">
    <source>
        <dbReference type="Proteomes" id="UP000198848"/>
    </source>
</evidence>
<dbReference type="EMBL" id="FNLC01000001">
    <property type="protein sequence ID" value="SDQ34919.1"/>
    <property type="molecule type" value="Genomic_DNA"/>
</dbReference>
<feature type="transmembrane region" description="Helical" evidence="7">
    <location>
        <begin position="312"/>
        <end position="333"/>
    </location>
</feature>
<evidence type="ECO:0000313" key="8">
    <source>
        <dbReference type="EMBL" id="SDQ34919.1"/>
    </source>
</evidence>
<evidence type="ECO:0000256" key="7">
    <source>
        <dbReference type="SAM" id="Phobius"/>
    </source>
</evidence>
<feature type="transmembrane region" description="Helical" evidence="7">
    <location>
        <begin position="177"/>
        <end position="210"/>
    </location>
</feature>
<accession>A0A1H1A5L7</accession>
<dbReference type="GO" id="GO:0015109">
    <property type="term" value="F:chromate transmembrane transporter activity"/>
    <property type="evidence" value="ECO:0007669"/>
    <property type="project" value="InterPro"/>
</dbReference>
<feature type="transmembrane region" description="Helical" evidence="7">
    <location>
        <begin position="383"/>
        <end position="404"/>
    </location>
</feature>
<proteinExistence type="inferred from homology"/>
<keyword evidence="6 7" id="KW-0472">Membrane</keyword>
<evidence type="ECO:0000256" key="4">
    <source>
        <dbReference type="ARBA" id="ARBA00022692"/>
    </source>
</evidence>
<protein>
    <submittedName>
        <fullName evidence="8">Chromate transporter</fullName>
    </submittedName>
</protein>
<feature type="transmembrane region" description="Helical" evidence="7">
    <location>
        <begin position="222"/>
        <end position="238"/>
    </location>
</feature>
<keyword evidence="9" id="KW-1185">Reference proteome</keyword>
<feature type="transmembrane region" description="Helical" evidence="7">
    <location>
        <begin position="28"/>
        <end position="47"/>
    </location>
</feature>
<dbReference type="InterPro" id="IPR003370">
    <property type="entry name" value="Chromate_transpt"/>
</dbReference>
<dbReference type="NCBIfam" id="TIGR00937">
    <property type="entry name" value="2A51"/>
    <property type="match status" value="1"/>
</dbReference>
<dbReference type="PANTHER" id="PTHR33567:SF3">
    <property type="entry name" value="CHROMATE ION TRANSPORTER (EUROFUNG)"/>
    <property type="match status" value="1"/>
</dbReference>
<dbReference type="Proteomes" id="UP000198848">
    <property type="component" value="Unassembled WGS sequence"/>
</dbReference>
<dbReference type="RefSeq" id="WP_090377042.1">
    <property type="nucleotide sequence ID" value="NZ_FNLC01000001.1"/>
</dbReference>
<evidence type="ECO:0000256" key="2">
    <source>
        <dbReference type="ARBA" id="ARBA00005262"/>
    </source>
</evidence>
<keyword evidence="5 7" id="KW-1133">Transmembrane helix</keyword>
<dbReference type="STRING" id="1095778.SAMN04489842_0571"/>
<feature type="transmembrane region" description="Helical" evidence="7">
    <location>
        <begin position="132"/>
        <end position="156"/>
    </location>
</feature>
<gene>
    <name evidence="8" type="ORF">SAMN04489842_0571</name>
</gene>
<dbReference type="PIRSF" id="PIRSF004810">
    <property type="entry name" value="ChrA"/>
    <property type="match status" value="1"/>
</dbReference>